<reference evidence="3 4" key="1">
    <citation type="submission" date="2018-12" db="EMBL/GenBank/DDBJ databases">
        <authorList>
            <person name="Li F."/>
        </authorList>
    </citation>
    <scope>NUCLEOTIDE SEQUENCE [LARGE SCALE GENOMIC DNA]</scope>
    <source>
        <strain evidence="3 4">11W25H-1</strain>
    </source>
</reference>
<name>A0A3S4AEG7_9MICO</name>
<evidence type="ECO:0000313" key="3">
    <source>
        <dbReference type="EMBL" id="RWZ46525.1"/>
    </source>
</evidence>
<comment type="caution">
    <text evidence="3">The sequence shown here is derived from an EMBL/GenBank/DDBJ whole genome shotgun (WGS) entry which is preliminary data.</text>
</comment>
<feature type="transmembrane region" description="Helical" evidence="2">
    <location>
        <begin position="279"/>
        <end position="312"/>
    </location>
</feature>
<sequence>MRRDAILRETWRDIVTGTARTATFALVFGFLVLALVAADQAQVRRLVDEASEYREAGASILTLTAEGRIQGTACEDLATVPGVRAAGALAQEEEGLRVSTLPQSPMTLYSVTPGFPDVLGAETDGNGIVLSADAATSAGRAAGQSLPTTEGTTRVAGSYPYPPDGRRVGFGYAALDVTSSERLFDECWVDAWPLDDRLQPLLLTAVQPRADADADVQFSRLNTTLGTSFDGARAFEERLTSMVWAAGAVGALVVGFVSVRIRRVAIASALHTRVPRGSVAAILALETAAWVVPIAIVAVGATSVFAATGIGADRETTLLLTGRVLAPGVVSAFAGAALALVTTRERHLFRYVKDR</sequence>
<keyword evidence="2" id="KW-0812">Transmembrane</keyword>
<feature type="transmembrane region" description="Helical" evidence="2">
    <location>
        <begin position="324"/>
        <end position="343"/>
    </location>
</feature>
<dbReference type="RefSeq" id="WP_128495876.1">
    <property type="nucleotide sequence ID" value="NZ_RZNB01000006.1"/>
</dbReference>
<dbReference type="OrthoDB" id="3716589at2"/>
<evidence type="ECO:0000256" key="2">
    <source>
        <dbReference type="SAM" id="Phobius"/>
    </source>
</evidence>
<evidence type="ECO:0000256" key="1">
    <source>
        <dbReference type="SAM" id="MobiDB-lite"/>
    </source>
</evidence>
<dbReference type="Proteomes" id="UP000288547">
    <property type="component" value="Unassembled WGS sequence"/>
</dbReference>
<feature type="region of interest" description="Disordered" evidence="1">
    <location>
        <begin position="139"/>
        <end position="160"/>
    </location>
</feature>
<evidence type="ECO:0000313" key="4">
    <source>
        <dbReference type="Proteomes" id="UP000288547"/>
    </source>
</evidence>
<protein>
    <recommendedName>
        <fullName evidence="5">ABC transporter permease</fullName>
    </recommendedName>
</protein>
<keyword evidence="4" id="KW-1185">Reference proteome</keyword>
<evidence type="ECO:0008006" key="5">
    <source>
        <dbReference type="Google" id="ProtNLM"/>
    </source>
</evidence>
<keyword evidence="2" id="KW-1133">Transmembrane helix</keyword>
<feature type="transmembrane region" description="Helical" evidence="2">
    <location>
        <begin position="242"/>
        <end position="259"/>
    </location>
</feature>
<proteinExistence type="predicted"/>
<accession>A0A3S4AEG7</accession>
<organism evidence="3 4">
    <name type="scientific">Labedella phragmitis</name>
    <dbReference type="NCBI Taxonomy" id="2498849"/>
    <lineage>
        <taxon>Bacteria</taxon>
        <taxon>Bacillati</taxon>
        <taxon>Actinomycetota</taxon>
        <taxon>Actinomycetes</taxon>
        <taxon>Micrococcales</taxon>
        <taxon>Microbacteriaceae</taxon>
        <taxon>Labedella</taxon>
    </lineage>
</organism>
<dbReference type="EMBL" id="RZNB01000006">
    <property type="protein sequence ID" value="RWZ46525.1"/>
    <property type="molecule type" value="Genomic_DNA"/>
</dbReference>
<dbReference type="AlphaFoldDB" id="A0A3S4AEG7"/>
<keyword evidence="2" id="KW-0472">Membrane</keyword>
<gene>
    <name evidence="3" type="ORF">ELQ90_13830</name>
</gene>